<reference evidence="1" key="2">
    <citation type="submission" date="2015-03" db="EMBL/GenBank/DDBJ databases">
        <authorList>
            <person name="Chow C.-E.T."/>
            <person name="Winget D.M."/>
            <person name="White R.A.III."/>
            <person name="Hallam S.J."/>
            <person name="Suttle C.A."/>
        </authorList>
    </citation>
    <scope>NUCLEOTIDE SEQUENCE</scope>
    <source>
        <strain evidence="1">Oxic3_3</strain>
    </source>
</reference>
<proteinExistence type="predicted"/>
<accession>A0A0F7LC81</accession>
<reference evidence="1" key="1">
    <citation type="journal article" date="2015" name="Front. Microbiol.">
        <title>Combining genomic sequencing methods to explore viral diversity and reveal potential virus-host interactions.</title>
        <authorList>
            <person name="Chow C.E."/>
            <person name="Winget D.M."/>
            <person name="White R.A.III."/>
            <person name="Hallam S.J."/>
            <person name="Suttle C.A."/>
        </authorList>
    </citation>
    <scope>NUCLEOTIDE SEQUENCE</scope>
    <source>
        <strain evidence="1">Oxic3_3</strain>
    </source>
</reference>
<evidence type="ECO:0000313" key="1">
    <source>
        <dbReference type="EMBL" id="AKH48776.1"/>
    </source>
</evidence>
<sequence>MIAFKSLVQVSLWFFLSYNLVPRCTGSESVYISGSKSTFKVLRGRVILLVLASGTSG</sequence>
<organism evidence="1">
    <name type="scientific">uncultured marine virus</name>
    <dbReference type="NCBI Taxonomy" id="186617"/>
    <lineage>
        <taxon>Viruses</taxon>
        <taxon>environmental samples</taxon>
    </lineage>
</organism>
<protein>
    <submittedName>
        <fullName evidence="1">Uncharacterized protein</fullName>
    </submittedName>
</protein>
<dbReference type="EMBL" id="KR029609">
    <property type="protein sequence ID" value="AKH48776.1"/>
    <property type="molecule type" value="Genomic_DNA"/>
</dbReference>
<name>A0A0F7LC81_9VIRU</name>